<keyword evidence="3" id="KW-1185">Reference proteome</keyword>
<accession>A0A5A7PMA9</accession>
<proteinExistence type="predicted"/>
<dbReference type="Pfam" id="PF03140">
    <property type="entry name" value="DUF247"/>
    <property type="match status" value="1"/>
</dbReference>
<dbReference type="PANTHER" id="PTHR31170:SF21">
    <property type="match status" value="1"/>
</dbReference>
<protein>
    <submittedName>
        <fullName evidence="2">Uncharacterized protein</fullName>
    </submittedName>
</protein>
<dbReference type="AlphaFoldDB" id="A0A5A7PMA9"/>
<reference evidence="3" key="1">
    <citation type="journal article" date="2019" name="Curr. Biol.">
        <title>Genome Sequence of Striga asiatica Provides Insight into the Evolution of Plant Parasitism.</title>
        <authorList>
            <person name="Yoshida S."/>
            <person name="Kim S."/>
            <person name="Wafula E.K."/>
            <person name="Tanskanen J."/>
            <person name="Kim Y.M."/>
            <person name="Honaas L."/>
            <person name="Yang Z."/>
            <person name="Spallek T."/>
            <person name="Conn C.E."/>
            <person name="Ichihashi Y."/>
            <person name="Cheong K."/>
            <person name="Cui S."/>
            <person name="Der J.P."/>
            <person name="Gundlach H."/>
            <person name="Jiao Y."/>
            <person name="Hori C."/>
            <person name="Ishida J.K."/>
            <person name="Kasahara H."/>
            <person name="Kiba T."/>
            <person name="Kim M.S."/>
            <person name="Koo N."/>
            <person name="Laohavisit A."/>
            <person name="Lee Y.H."/>
            <person name="Lumba S."/>
            <person name="McCourt P."/>
            <person name="Mortimer J.C."/>
            <person name="Mutuku J.M."/>
            <person name="Nomura T."/>
            <person name="Sasaki-Sekimoto Y."/>
            <person name="Seto Y."/>
            <person name="Wang Y."/>
            <person name="Wakatake T."/>
            <person name="Sakakibara H."/>
            <person name="Demura T."/>
            <person name="Yamaguchi S."/>
            <person name="Yoneyama K."/>
            <person name="Manabe R.I."/>
            <person name="Nelson D.C."/>
            <person name="Schulman A.H."/>
            <person name="Timko M.P."/>
            <person name="dePamphilis C.W."/>
            <person name="Choi D."/>
            <person name="Shirasu K."/>
        </authorList>
    </citation>
    <scope>NUCLEOTIDE SEQUENCE [LARGE SCALE GENOMIC DNA]</scope>
    <source>
        <strain evidence="3">cv. UVA1</strain>
    </source>
</reference>
<dbReference type="OrthoDB" id="658695at2759"/>
<dbReference type="PANTHER" id="PTHR31170">
    <property type="entry name" value="BNAC04G53230D PROTEIN"/>
    <property type="match status" value="1"/>
</dbReference>
<sequence>MVELPIPQNQPDDPPTWHPDPDRLTLMQHRISDPPRILTRSAGRSSCSIFTVPTTLAAANDGRAYRPQIVSVGPYHHGDPGLRMIQEHKWRLLGALLDRARVGLEDLLRAVQPLEAQARDCYSAAVHVSADEFVEMLVVDGCFVVELLRIFGGFVGSDAGDPLTSLSWVYPFFLRDLVRLENQIPFFVLECLVEATREKGVGSDPGLPELVLRFFNNALQRPDEFVERSRNLTGKHLLDFLRLSLIPEGYDEPEHSRYTNTHVIPCISKLVRAGIKLRPGPKHDSFLAVKFKRGGVIEMPTITIDDFMCTFLLNCVAYEQCHKHCSKHVTTYATFLDCLVNTARDVEHLCDRNIIENYMGTDADVATFVNNLGRDVSFYIDACYLSGLFNEVNDYYNNHWHVQWASFKYMYFNTPWSFISALAAFVLLVLTVAQTYFTIMGYVRPPN</sequence>
<dbReference type="Proteomes" id="UP000325081">
    <property type="component" value="Unassembled WGS sequence"/>
</dbReference>
<evidence type="ECO:0000313" key="3">
    <source>
        <dbReference type="Proteomes" id="UP000325081"/>
    </source>
</evidence>
<keyword evidence="1" id="KW-1133">Transmembrane helix</keyword>
<gene>
    <name evidence="2" type="ORF">STAS_09862</name>
</gene>
<feature type="transmembrane region" description="Helical" evidence="1">
    <location>
        <begin position="416"/>
        <end position="443"/>
    </location>
</feature>
<name>A0A5A7PMA9_STRAF</name>
<comment type="caution">
    <text evidence="2">The sequence shown here is derived from an EMBL/GenBank/DDBJ whole genome shotgun (WGS) entry which is preliminary data.</text>
</comment>
<keyword evidence="1" id="KW-0472">Membrane</keyword>
<evidence type="ECO:0000313" key="2">
    <source>
        <dbReference type="EMBL" id="GER33712.1"/>
    </source>
</evidence>
<evidence type="ECO:0000256" key="1">
    <source>
        <dbReference type="SAM" id="Phobius"/>
    </source>
</evidence>
<dbReference type="EMBL" id="BKCP01004783">
    <property type="protein sequence ID" value="GER33712.1"/>
    <property type="molecule type" value="Genomic_DNA"/>
</dbReference>
<keyword evidence="1" id="KW-0812">Transmembrane</keyword>
<organism evidence="2 3">
    <name type="scientific">Striga asiatica</name>
    <name type="common">Asiatic witchweed</name>
    <name type="synonym">Buchnera asiatica</name>
    <dbReference type="NCBI Taxonomy" id="4170"/>
    <lineage>
        <taxon>Eukaryota</taxon>
        <taxon>Viridiplantae</taxon>
        <taxon>Streptophyta</taxon>
        <taxon>Embryophyta</taxon>
        <taxon>Tracheophyta</taxon>
        <taxon>Spermatophyta</taxon>
        <taxon>Magnoliopsida</taxon>
        <taxon>eudicotyledons</taxon>
        <taxon>Gunneridae</taxon>
        <taxon>Pentapetalae</taxon>
        <taxon>asterids</taxon>
        <taxon>lamiids</taxon>
        <taxon>Lamiales</taxon>
        <taxon>Orobanchaceae</taxon>
        <taxon>Buchnereae</taxon>
        <taxon>Striga</taxon>
    </lineage>
</organism>
<dbReference type="InterPro" id="IPR004158">
    <property type="entry name" value="DUF247_pln"/>
</dbReference>